<organism evidence="1 2">
    <name type="scientific">Stephania japonica</name>
    <dbReference type="NCBI Taxonomy" id="461633"/>
    <lineage>
        <taxon>Eukaryota</taxon>
        <taxon>Viridiplantae</taxon>
        <taxon>Streptophyta</taxon>
        <taxon>Embryophyta</taxon>
        <taxon>Tracheophyta</taxon>
        <taxon>Spermatophyta</taxon>
        <taxon>Magnoliopsida</taxon>
        <taxon>Ranunculales</taxon>
        <taxon>Menispermaceae</taxon>
        <taxon>Menispermoideae</taxon>
        <taxon>Cissampelideae</taxon>
        <taxon>Stephania</taxon>
    </lineage>
</organism>
<dbReference type="AlphaFoldDB" id="A0AAP0K445"/>
<name>A0AAP0K445_9MAGN</name>
<evidence type="ECO:0000313" key="1">
    <source>
        <dbReference type="EMBL" id="KAK9145461.1"/>
    </source>
</evidence>
<dbReference type="EMBL" id="JBBNAE010000002">
    <property type="protein sequence ID" value="KAK9145461.1"/>
    <property type="molecule type" value="Genomic_DNA"/>
</dbReference>
<keyword evidence="2" id="KW-1185">Reference proteome</keyword>
<gene>
    <name evidence="1" type="ORF">Sjap_005364</name>
</gene>
<sequence>MSFPEESKGDHVLNHGPWLFEKSLLSITQWHEKIGLKPKTFTNIGLSNQNVISCKRAIAKFCFCSWFTSGYRFVAFDMAGYAWNRFLGMVSFYKG</sequence>
<proteinExistence type="predicted"/>
<protein>
    <submittedName>
        <fullName evidence="1">Uncharacterized protein</fullName>
    </submittedName>
</protein>
<reference evidence="1 2" key="1">
    <citation type="submission" date="2024-01" db="EMBL/GenBank/DDBJ databases">
        <title>Genome assemblies of Stephania.</title>
        <authorList>
            <person name="Yang L."/>
        </authorList>
    </citation>
    <scope>NUCLEOTIDE SEQUENCE [LARGE SCALE GENOMIC DNA]</scope>
    <source>
        <strain evidence="1">QJT</strain>
        <tissue evidence="1">Leaf</tissue>
    </source>
</reference>
<dbReference type="Proteomes" id="UP001417504">
    <property type="component" value="Unassembled WGS sequence"/>
</dbReference>
<evidence type="ECO:0000313" key="2">
    <source>
        <dbReference type="Proteomes" id="UP001417504"/>
    </source>
</evidence>
<comment type="caution">
    <text evidence="1">The sequence shown here is derived from an EMBL/GenBank/DDBJ whole genome shotgun (WGS) entry which is preliminary data.</text>
</comment>
<accession>A0AAP0K445</accession>